<dbReference type="RefSeq" id="WP_185692866.1">
    <property type="nucleotide sequence ID" value="NZ_JACHVA010000082.1"/>
</dbReference>
<gene>
    <name evidence="4" type="ORF">H5P30_10300</name>
</gene>
<accession>A0A7X1AY68</accession>
<dbReference type="SUPFAM" id="SSF101478">
    <property type="entry name" value="ADP-ribosylglycohydrolase"/>
    <property type="match status" value="1"/>
</dbReference>
<feature type="binding site" evidence="3">
    <location>
        <position position="67"/>
    </location>
    <ligand>
        <name>Mg(2+)</name>
        <dbReference type="ChEBI" id="CHEBI:18420"/>
        <label>1</label>
    </ligand>
</feature>
<feature type="binding site" evidence="3">
    <location>
        <position position="272"/>
    </location>
    <ligand>
        <name>Mg(2+)</name>
        <dbReference type="ChEBI" id="CHEBI:18420"/>
        <label>1</label>
    </ligand>
</feature>
<keyword evidence="5" id="KW-1185">Reference proteome</keyword>
<dbReference type="Gene3D" id="1.10.4080.10">
    <property type="entry name" value="ADP-ribosylation/Crystallin J1"/>
    <property type="match status" value="1"/>
</dbReference>
<sequence length="317" mass="35197">MHSSRVVIKPIDRIQGGLYGLLVGDAVGVSYEFRTAQELPPKEQIHMIPHKGWIRSYQQVPPGTWSDDGAQALCLLASLLDRPDWGLRDFALRLLAWYERGYMAVDHFVFDVGIQTGQALDNLQRGKSPVMSGLRSERNNGNGSLMRCLPLVLTHKGSEMDLVLRAHEQSCVTHRHYRSQACCALYCLWAIRELHGTENPWDEAVDALRLLYGEDNAYRIELERKILPAMENAPNGGGYVVDCLSSARTACEESDYPSVVRTAVSFGNDTDTTACVAGGIAGIRHGFSSIPTEWLDALRAKEEVAPLAEGLKSLWEQ</sequence>
<proteinExistence type="inferred from homology"/>
<dbReference type="PANTHER" id="PTHR16222:SF24">
    <property type="entry name" value="ADP-RIBOSYLHYDROLASE ARH3"/>
    <property type="match status" value="1"/>
</dbReference>
<reference evidence="4 5" key="1">
    <citation type="submission" date="2020-07" db="EMBL/GenBank/DDBJ databases">
        <authorList>
            <person name="Feng X."/>
        </authorList>
    </citation>
    <scope>NUCLEOTIDE SEQUENCE [LARGE SCALE GENOMIC DNA]</scope>
    <source>
        <strain evidence="4 5">JCM14086</strain>
    </source>
</reference>
<dbReference type="GO" id="GO:0046872">
    <property type="term" value="F:metal ion binding"/>
    <property type="evidence" value="ECO:0007669"/>
    <property type="project" value="UniProtKB-KW"/>
</dbReference>
<evidence type="ECO:0000256" key="1">
    <source>
        <dbReference type="ARBA" id="ARBA00010702"/>
    </source>
</evidence>
<feature type="binding site" evidence="3">
    <location>
        <position position="66"/>
    </location>
    <ligand>
        <name>Mg(2+)</name>
        <dbReference type="ChEBI" id="CHEBI:18420"/>
        <label>1</label>
    </ligand>
</feature>
<keyword evidence="3" id="KW-0479">Metal-binding</keyword>
<organism evidence="4 5">
    <name type="scientific">Puniceicoccus vermicola</name>
    <dbReference type="NCBI Taxonomy" id="388746"/>
    <lineage>
        <taxon>Bacteria</taxon>
        <taxon>Pseudomonadati</taxon>
        <taxon>Verrucomicrobiota</taxon>
        <taxon>Opitutia</taxon>
        <taxon>Puniceicoccales</taxon>
        <taxon>Puniceicoccaceae</taxon>
        <taxon>Puniceicoccus</taxon>
    </lineage>
</organism>
<comment type="caution">
    <text evidence="4">The sequence shown here is derived from an EMBL/GenBank/DDBJ whole genome shotgun (WGS) entry which is preliminary data.</text>
</comment>
<comment type="similarity">
    <text evidence="1">Belongs to the ADP-ribosylglycohydrolase family.</text>
</comment>
<comment type="cofactor">
    <cofactor evidence="3">
        <name>Mg(2+)</name>
        <dbReference type="ChEBI" id="CHEBI:18420"/>
    </cofactor>
    <text evidence="3">Binds 2 magnesium ions per subunit.</text>
</comment>
<evidence type="ECO:0000256" key="3">
    <source>
        <dbReference type="PIRSR" id="PIRSR605502-1"/>
    </source>
</evidence>
<dbReference type="GO" id="GO:0016787">
    <property type="term" value="F:hydrolase activity"/>
    <property type="evidence" value="ECO:0007669"/>
    <property type="project" value="UniProtKB-KW"/>
</dbReference>
<dbReference type="InterPro" id="IPR005502">
    <property type="entry name" value="Ribosyl_crysJ1"/>
</dbReference>
<evidence type="ECO:0000256" key="2">
    <source>
        <dbReference type="ARBA" id="ARBA00022801"/>
    </source>
</evidence>
<keyword evidence="3" id="KW-0460">Magnesium</keyword>
<dbReference type="InterPro" id="IPR050792">
    <property type="entry name" value="ADP-ribosylglycohydrolase"/>
</dbReference>
<dbReference type="EMBL" id="JACHVA010000082">
    <property type="protein sequence ID" value="MBC2602168.1"/>
    <property type="molecule type" value="Genomic_DNA"/>
</dbReference>
<feature type="binding site" evidence="3">
    <location>
        <position position="269"/>
    </location>
    <ligand>
        <name>Mg(2+)</name>
        <dbReference type="ChEBI" id="CHEBI:18420"/>
        <label>1</label>
    </ligand>
</feature>
<dbReference type="Pfam" id="PF03747">
    <property type="entry name" value="ADP_ribosyl_GH"/>
    <property type="match status" value="1"/>
</dbReference>
<dbReference type="AlphaFoldDB" id="A0A7X1AY68"/>
<evidence type="ECO:0000313" key="4">
    <source>
        <dbReference type="EMBL" id="MBC2602168.1"/>
    </source>
</evidence>
<feature type="binding site" evidence="3">
    <location>
        <position position="68"/>
    </location>
    <ligand>
        <name>Mg(2+)</name>
        <dbReference type="ChEBI" id="CHEBI:18420"/>
        <label>1</label>
    </ligand>
</feature>
<evidence type="ECO:0000313" key="5">
    <source>
        <dbReference type="Proteomes" id="UP000525652"/>
    </source>
</evidence>
<dbReference type="InterPro" id="IPR036705">
    <property type="entry name" value="Ribosyl_crysJ1_sf"/>
</dbReference>
<keyword evidence="2 4" id="KW-0378">Hydrolase</keyword>
<name>A0A7X1AY68_9BACT</name>
<dbReference type="PANTHER" id="PTHR16222">
    <property type="entry name" value="ADP-RIBOSYLGLYCOHYDROLASE"/>
    <property type="match status" value="1"/>
</dbReference>
<dbReference type="Proteomes" id="UP000525652">
    <property type="component" value="Unassembled WGS sequence"/>
</dbReference>
<feature type="binding site" evidence="3">
    <location>
        <position position="271"/>
    </location>
    <ligand>
        <name>Mg(2+)</name>
        <dbReference type="ChEBI" id="CHEBI:18420"/>
        <label>1</label>
    </ligand>
</feature>
<protein>
    <submittedName>
        <fullName evidence="4">ADP-ribosylglycohydrolase family protein</fullName>
    </submittedName>
</protein>